<proteinExistence type="inferred from homology"/>
<dbReference type="SUPFAM" id="SSF55060">
    <property type="entry name" value="GHMP Kinase, C-terminal domain"/>
    <property type="match status" value="1"/>
</dbReference>
<evidence type="ECO:0000256" key="3">
    <source>
        <dbReference type="ARBA" id="ARBA00022516"/>
    </source>
</evidence>
<reference evidence="10 11" key="1">
    <citation type="submission" date="2024-09" db="EMBL/GenBank/DDBJ databases">
        <authorList>
            <person name="Sun Q."/>
            <person name="Mori K."/>
        </authorList>
    </citation>
    <scope>NUCLEOTIDE SEQUENCE [LARGE SCALE GENOMIC DNA]</scope>
    <source>
        <strain evidence="10 11">TBRC 4576</strain>
    </source>
</reference>
<keyword evidence="3" id="KW-0444">Lipid biosynthesis</keyword>
<dbReference type="InterPro" id="IPR014721">
    <property type="entry name" value="Ribsml_uS5_D2-typ_fold_subgr"/>
</dbReference>
<evidence type="ECO:0000256" key="5">
    <source>
        <dbReference type="ARBA" id="ARBA00022840"/>
    </source>
</evidence>
<keyword evidence="6" id="KW-0443">Lipid metabolism</keyword>
<comment type="similarity">
    <text evidence="1">Belongs to the diphosphomevalonate decarboxylase family.</text>
</comment>
<gene>
    <name evidence="10" type="primary">mvaD</name>
    <name evidence="10" type="ORF">ACFFLI_11570</name>
</gene>
<dbReference type="PIRSF" id="PIRSF015950">
    <property type="entry name" value="Mev_P_decrbx"/>
    <property type="match status" value="1"/>
</dbReference>
<dbReference type="GO" id="GO:0004163">
    <property type="term" value="F:diphosphomevalonate decarboxylase activity"/>
    <property type="evidence" value="ECO:0007669"/>
    <property type="project" value="UniProtKB-EC"/>
</dbReference>
<comment type="caution">
    <text evidence="10">The sequence shown here is derived from an EMBL/GenBank/DDBJ whole genome shotgun (WGS) entry which is preliminary data.</text>
</comment>
<dbReference type="EMBL" id="JBHLZY010000026">
    <property type="protein sequence ID" value="MFB9770502.1"/>
    <property type="molecule type" value="Genomic_DNA"/>
</dbReference>
<name>A0ABV5WX71_9LACO</name>
<evidence type="ECO:0000256" key="1">
    <source>
        <dbReference type="ARBA" id="ARBA00008831"/>
    </source>
</evidence>
<organism evidence="10 11">
    <name type="scientific">Lactiplantibacillus modestisalitolerans</name>
    <dbReference type="NCBI Taxonomy" id="1457219"/>
    <lineage>
        <taxon>Bacteria</taxon>
        <taxon>Bacillati</taxon>
        <taxon>Bacillota</taxon>
        <taxon>Bacilli</taxon>
        <taxon>Lactobacillales</taxon>
        <taxon>Lactobacillaceae</taxon>
        <taxon>Lactiplantibacillus</taxon>
    </lineage>
</organism>
<dbReference type="PANTHER" id="PTHR10977:SF3">
    <property type="entry name" value="DIPHOSPHOMEVALONATE DECARBOXYLASE"/>
    <property type="match status" value="1"/>
</dbReference>
<feature type="domain" description="Mvd1 C-terminal" evidence="8">
    <location>
        <begin position="179"/>
        <end position="311"/>
    </location>
</feature>
<dbReference type="Pfam" id="PF22700">
    <property type="entry name" value="MVD-like_N"/>
    <property type="match status" value="1"/>
</dbReference>
<keyword evidence="11" id="KW-1185">Reference proteome</keyword>
<evidence type="ECO:0000256" key="7">
    <source>
        <dbReference type="ARBA" id="ARBA00023239"/>
    </source>
</evidence>
<dbReference type="Pfam" id="PF18376">
    <property type="entry name" value="MDD_C"/>
    <property type="match status" value="1"/>
</dbReference>
<protein>
    <recommendedName>
        <fullName evidence="2">diphosphomevalonate decarboxylase</fullName>
        <ecNumber evidence="2">4.1.1.33</ecNumber>
    </recommendedName>
</protein>
<accession>A0ABV5WX71</accession>
<evidence type="ECO:0000259" key="9">
    <source>
        <dbReference type="Pfam" id="PF22700"/>
    </source>
</evidence>
<dbReference type="SUPFAM" id="SSF54211">
    <property type="entry name" value="Ribosomal protein S5 domain 2-like"/>
    <property type="match status" value="1"/>
</dbReference>
<evidence type="ECO:0000256" key="2">
    <source>
        <dbReference type="ARBA" id="ARBA00012296"/>
    </source>
</evidence>
<dbReference type="Gene3D" id="3.30.230.10">
    <property type="match status" value="1"/>
</dbReference>
<dbReference type="InterPro" id="IPR041431">
    <property type="entry name" value="Mvd1_C"/>
</dbReference>
<dbReference type="InterPro" id="IPR036554">
    <property type="entry name" value="GHMP_kinase_C_sf"/>
</dbReference>
<evidence type="ECO:0000259" key="8">
    <source>
        <dbReference type="Pfam" id="PF18376"/>
    </source>
</evidence>
<dbReference type="InterPro" id="IPR029765">
    <property type="entry name" value="Mev_diP_decarb"/>
</dbReference>
<evidence type="ECO:0000256" key="4">
    <source>
        <dbReference type="ARBA" id="ARBA00022741"/>
    </source>
</evidence>
<dbReference type="InterPro" id="IPR053859">
    <property type="entry name" value="MVD-like_N"/>
</dbReference>
<dbReference type="InterPro" id="IPR005935">
    <property type="entry name" value="Mev_decarb"/>
</dbReference>
<evidence type="ECO:0000256" key="6">
    <source>
        <dbReference type="ARBA" id="ARBA00023098"/>
    </source>
</evidence>
<dbReference type="RefSeq" id="WP_137641876.1">
    <property type="nucleotide sequence ID" value="NZ_BJEA01000003.1"/>
</dbReference>
<dbReference type="NCBIfam" id="TIGR01240">
    <property type="entry name" value="mevDPdecarb"/>
    <property type="match status" value="1"/>
</dbReference>
<dbReference type="Gene3D" id="3.30.70.890">
    <property type="entry name" value="GHMP kinase, C-terminal domain"/>
    <property type="match status" value="1"/>
</dbReference>
<dbReference type="EC" id="4.1.1.33" evidence="2"/>
<evidence type="ECO:0000313" key="10">
    <source>
        <dbReference type="EMBL" id="MFB9770502.1"/>
    </source>
</evidence>
<dbReference type="InterPro" id="IPR020568">
    <property type="entry name" value="Ribosomal_Su5_D2-typ_SF"/>
</dbReference>
<evidence type="ECO:0000313" key="11">
    <source>
        <dbReference type="Proteomes" id="UP001589691"/>
    </source>
</evidence>
<feature type="domain" description="Diphosphomevalonate decarboxylase-like N-terminal" evidence="9">
    <location>
        <begin position="9"/>
        <end position="164"/>
    </location>
</feature>
<keyword evidence="4" id="KW-0547">Nucleotide-binding</keyword>
<dbReference type="PANTHER" id="PTHR10977">
    <property type="entry name" value="DIPHOSPHOMEVALONATE DECARBOXYLASE"/>
    <property type="match status" value="1"/>
</dbReference>
<keyword evidence="5" id="KW-0067">ATP-binding</keyword>
<keyword evidence="7 10" id="KW-0456">Lyase</keyword>
<sequence length="330" mass="35291">MSKTVTAKAHTNIALVKYWGKRDATLMLPQTGSISLTLDHFYTQTQVRFNDQLPTDQITFNGTRLAAPQAQRISTFLDLIRQQSGQTAAAEVVTTNHVPTSAGLASSASGFAALAAAASRAAGMTLTPTELSRLARRGSGSATRSIFGGFVEWHAGHDDQSSYAEPLQDPVDWDIQMIAVVLKKSPKPISSTAGMARVVATSPYYPAWIETTKHDLTAMRAAISARDLEAVGTIAERSAMRMHALNLSAEPAFTYFTADTLTAINTVKDLRARGINCYYTLDAGPNVKIICAGRDTTVITTALKQAFAAEQLIVAKPGPGITVTEDASIE</sequence>
<dbReference type="Proteomes" id="UP001589691">
    <property type="component" value="Unassembled WGS sequence"/>
</dbReference>